<feature type="domain" description="PA14" evidence="3">
    <location>
        <begin position="308"/>
        <end position="461"/>
    </location>
</feature>
<dbReference type="AlphaFoldDB" id="A0A9Q0EMK7"/>
<evidence type="ECO:0000256" key="1">
    <source>
        <dbReference type="ARBA" id="ARBA00022729"/>
    </source>
</evidence>
<feature type="chain" id="PRO_5040479065" description="PA14 domain-containing protein" evidence="2">
    <location>
        <begin position="27"/>
        <end position="1096"/>
    </location>
</feature>
<comment type="caution">
    <text evidence="4">The sequence shown here is derived from an EMBL/GenBank/DDBJ whole genome shotgun (WGS) entry which is preliminary data.</text>
</comment>
<dbReference type="InterPro" id="IPR052387">
    <property type="entry name" value="Fibrocystin"/>
</dbReference>
<dbReference type="InterPro" id="IPR014756">
    <property type="entry name" value="Ig_E-set"/>
</dbReference>
<evidence type="ECO:0000313" key="5">
    <source>
        <dbReference type="Proteomes" id="UP001148018"/>
    </source>
</evidence>
<name>A0A9Q0EMK7_9TELE</name>
<proteinExistence type="predicted"/>
<evidence type="ECO:0000256" key="2">
    <source>
        <dbReference type="SAM" id="SignalP"/>
    </source>
</evidence>
<dbReference type="CDD" id="cd00603">
    <property type="entry name" value="IPT_PCSR"/>
    <property type="match status" value="2"/>
</dbReference>
<dbReference type="Gene3D" id="2.60.120.1560">
    <property type="match status" value="1"/>
</dbReference>
<dbReference type="Proteomes" id="UP001148018">
    <property type="component" value="Unassembled WGS sequence"/>
</dbReference>
<dbReference type="Gene3D" id="2.60.40.10">
    <property type="entry name" value="Immunoglobulins"/>
    <property type="match status" value="3"/>
</dbReference>
<keyword evidence="1 2" id="KW-0732">Signal</keyword>
<feature type="signal peptide" evidence="2">
    <location>
        <begin position="1"/>
        <end position="26"/>
    </location>
</feature>
<dbReference type="PANTHER" id="PTHR46769">
    <property type="entry name" value="POLYCYSTIC KIDNEY AND HEPATIC DISEASE 1 (AUTOSOMAL RECESSIVE)-LIKE 1"/>
    <property type="match status" value="1"/>
</dbReference>
<dbReference type="InterPro" id="IPR013783">
    <property type="entry name" value="Ig-like_fold"/>
</dbReference>
<dbReference type="FunFam" id="2.60.40.10:FF:001292">
    <property type="entry name" value="PKHD1 like 1"/>
    <property type="match status" value="1"/>
</dbReference>
<dbReference type="EMBL" id="JANIIK010000039">
    <property type="protein sequence ID" value="KAJ3609756.1"/>
    <property type="molecule type" value="Genomic_DNA"/>
</dbReference>
<dbReference type="InterPro" id="IPR002909">
    <property type="entry name" value="IPT_dom"/>
</dbReference>
<accession>A0A9Q0EMK7</accession>
<dbReference type="PANTHER" id="PTHR46769:SF2">
    <property type="entry name" value="FIBROCYSTIN-L ISOFORM 2 PRECURSOR-RELATED"/>
    <property type="match status" value="1"/>
</dbReference>
<gene>
    <name evidence="4" type="ORF">NHX12_024267</name>
</gene>
<dbReference type="Pfam" id="PF01833">
    <property type="entry name" value="TIG"/>
    <property type="match status" value="3"/>
</dbReference>
<evidence type="ECO:0000313" key="4">
    <source>
        <dbReference type="EMBL" id="KAJ3609756.1"/>
    </source>
</evidence>
<dbReference type="PROSITE" id="PS51820">
    <property type="entry name" value="PA14"/>
    <property type="match status" value="1"/>
</dbReference>
<dbReference type="Pfam" id="PF07691">
    <property type="entry name" value="PA14"/>
    <property type="match status" value="1"/>
</dbReference>
<evidence type="ECO:0000259" key="3">
    <source>
        <dbReference type="PROSITE" id="PS51820"/>
    </source>
</evidence>
<dbReference type="OrthoDB" id="120976at2759"/>
<protein>
    <recommendedName>
        <fullName evidence="3">PA14 domain-containing protein</fullName>
    </recommendedName>
</protein>
<dbReference type="InterPro" id="IPR011658">
    <property type="entry name" value="PA14_dom"/>
</dbReference>
<keyword evidence="5" id="KW-1185">Reference proteome</keyword>
<sequence>MRRMARLSSHVPVALILALCLSCGFAQERQFQLNPTDNQFGNRVTLVSDLLSVPCDVERDSTHGDQITCYTRPMPNDQYVVHVSIDGVPIPDANICRGANKPSGCSLYTRWYRTPTIRSISPTSGPPGTVVTLTGMIFTDVYGSNEAQSSNGLKTRFLRAYGGGMPCELLKPNSDEPYLLELNSERSWWGAVSCRMTGTYVGHHNFSYILDADFGRSLTEKSQFTISALNKLSMFQTYAEVTGVSPSQGSVLGGTLLTVQGRFFDQTDRPAVVLVGGDPCRVHNVSDDSITCMTPRQPMRTDNMTAFPGGRGWIRQVWNNTNPRSMDDIMEYNTSKDGYWSEWVDSTPFNQMGQDKFTSRFRGFFVPTASADYTLYVQCDDRCDLYFSNSTRPEDKVKIAYQTRYMNSFFSAPSQKSEVMSLEEGKAYYMEVLMLQWKGAAGVRLGMFTGQSTFTADQSDDAVNEVQYIVADYDVEDEKQVITFESGSGSGSTVQEVQKVNVVSSCSGQLCGNTFFSLAYGDAETGPIAVSDSAEEMGAALNHLWSIKPDSVEVSKVDHSQGAYFTVTFVSQRGDFEDLRGMSTSADTNVSVTEMTKGQGSLETFTLLWGGVPSQPIAFNATEEEVKSALDDMFAADCPSEVQTMEGSNVFYYRDFEEDQYQYEGNDVMGTPVNDTEAFCGEWSLENPEVIFMDDYRKESDGEYGTVPLQVYAMLCLAYKGRLRNEIGVKFSYRDGSGATVKSSAQIPVTFAQGHRWSYMCVDLLSPLPQGGSRYELQAVHLYELEDGEDFYVDTIHLGKRPTTNNIPALLQKRRPPAFAASARSFQDITVTRDTEAVSYEVTARPRQCAHGFPLLGVGFLQKLSNSTEDMAEYRVGGAKVSVSRSDRATPPLTGTFDVEIYGGSAEGLSWSVKWLTRPGDQPLLQVNGSKVMGNNPEVAAIEKVKGGTFLRNIGGDLIRTLENRPQVEVSINGIMSRCTGDCGFEWSEDHTPVVVGVSPSQGSEGLDTLVTITGSGFASENASIMIGDAKCEIEEVTSTTQVCRLGSGPAGTYPVWVTFPSLGRAHGDVLNFTYQLIVSSISPLSGSVAGAEPDI</sequence>
<dbReference type="InterPro" id="IPR037524">
    <property type="entry name" value="PA14/GLEYA"/>
</dbReference>
<organism evidence="4 5">
    <name type="scientific">Muraenolepis orangiensis</name>
    <name type="common">Patagonian moray cod</name>
    <dbReference type="NCBI Taxonomy" id="630683"/>
    <lineage>
        <taxon>Eukaryota</taxon>
        <taxon>Metazoa</taxon>
        <taxon>Chordata</taxon>
        <taxon>Craniata</taxon>
        <taxon>Vertebrata</taxon>
        <taxon>Euteleostomi</taxon>
        <taxon>Actinopterygii</taxon>
        <taxon>Neopterygii</taxon>
        <taxon>Teleostei</taxon>
        <taxon>Neoteleostei</taxon>
        <taxon>Acanthomorphata</taxon>
        <taxon>Zeiogadaria</taxon>
        <taxon>Gadariae</taxon>
        <taxon>Gadiformes</taxon>
        <taxon>Muraenolepidoidei</taxon>
        <taxon>Muraenolepididae</taxon>
        <taxon>Muraenolepis</taxon>
    </lineage>
</organism>
<dbReference type="SUPFAM" id="SSF56988">
    <property type="entry name" value="Anthrax protective antigen"/>
    <property type="match status" value="1"/>
</dbReference>
<dbReference type="SMART" id="SM00429">
    <property type="entry name" value="IPT"/>
    <property type="match status" value="3"/>
</dbReference>
<dbReference type="GO" id="GO:0007399">
    <property type="term" value="P:nervous system development"/>
    <property type="evidence" value="ECO:0007669"/>
    <property type="project" value="UniProtKB-ARBA"/>
</dbReference>
<dbReference type="SUPFAM" id="SSF81296">
    <property type="entry name" value="E set domains"/>
    <property type="match status" value="3"/>
</dbReference>
<reference evidence="4" key="1">
    <citation type="submission" date="2022-07" db="EMBL/GenBank/DDBJ databases">
        <title>Chromosome-level genome of Muraenolepis orangiensis.</title>
        <authorList>
            <person name="Kim J."/>
        </authorList>
    </citation>
    <scope>NUCLEOTIDE SEQUENCE</scope>
    <source>
        <strain evidence="4">KU_S4_2022</strain>
        <tissue evidence="4">Muscle</tissue>
    </source>
</reference>